<organism evidence="2 3">
    <name type="scientific">Anabarilius grahami</name>
    <name type="common">Kanglang fish</name>
    <name type="synonym">Barilius grahami</name>
    <dbReference type="NCBI Taxonomy" id="495550"/>
    <lineage>
        <taxon>Eukaryota</taxon>
        <taxon>Metazoa</taxon>
        <taxon>Chordata</taxon>
        <taxon>Craniata</taxon>
        <taxon>Vertebrata</taxon>
        <taxon>Euteleostomi</taxon>
        <taxon>Actinopterygii</taxon>
        <taxon>Neopterygii</taxon>
        <taxon>Teleostei</taxon>
        <taxon>Ostariophysi</taxon>
        <taxon>Cypriniformes</taxon>
        <taxon>Xenocyprididae</taxon>
        <taxon>Xenocypridinae</taxon>
        <taxon>Xenocypridinae incertae sedis</taxon>
        <taxon>Anabarilius</taxon>
    </lineage>
</organism>
<evidence type="ECO:0000313" key="2">
    <source>
        <dbReference type="EMBL" id="ROL43403.1"/>
    </source>
</evidence>
<dbReference type="AlphaFoldDB" id="A0A3N0YAY9"/>
<feature type="compositionally biased region" description="Basic and acidic residues" evidence="1">
    <location>
        <begin position="1"/>
        <end position="23"/>
    </location>
</feature>
<comment type="caution">
    <text evidence="2">The sequence shown here is derived from an EMBL/GenBank/DDBJ whole genome shotgun (WGS) entry which is preliminary data.</text>
</comment>
<keyword evidence="3" id="KW-1185">Reference proteome</keyword>
<evidence type="ECO:0000313" key="3">
    <source>
        <dbReference type="Proteomes" id="UP000281406"/>
    </source>
</evidence>
<sequence length="178" mass="19637">MTVALKREKSSNKKKLRNEETLRKIPKLTTLFKKNSEEPTEVDTADRSKDNETNALSDSATTSAVELCESVETSAASATDRPNIGRCLPPPSARTSESGDDDDATDTGHQFSPIKEHITSTDVACWGLAVTEELRSYWVSKGVKASLLCQNKDVPCIRAILQKPEEVFKQNLVYSLYA</sequence>
<gene>
    <name evidence="2" type="ORF">DPX16_17224</name>
</gene>
<feature type="region of interest" description="Disordered" evidence="1">
    <location>
        <begin position="1"/>
        <end position="112"/>
    </location>
</feature>
<protein>
    <submittedName>
        <fullName evidence="2">Uncharacterized protein</fullName>
    </submittedName>
</protein>
<feature type="compositionally biased region" description="Polar residues" evidence="1">
    <location>
        <begin position="53"/>
        <end position="64"/>
    </location>
</feature>
<accession>A0A3N0YAY9</accession>
<evidence type="ECO:0000256" key="1">
    <source>
        <dbReference type="SAM" id="MobiDB-lite"/>
    </source>
</evidence>
<name>A0A3N0YAY9_ANAGA</name>
<proteinExistence type="predicted"/>
<dbReference type="EMBL" id="RJVU01048406">
    <property type="protein sequence ID" value="ROL43403.1"/>
    <property type="molecule type" value="Genomic_DNA"/>
</dbReference>
<reference evidence="2 3" key="1">
    <citation type="submission" date="2018-10" db="EMBL/GenBank/DDBJ databases">
        <title>Genome assembly for a Yunnan-Guizhou Plateau 3E fish, Anabarilius grahami (Regan), and its evolutionary and genetic applications.</title>
        <authorList>
            <person name="Jiang W."/>
        </authorList>
    </citation>
    <scope>NUCLEOTIDE SEQUENCE [LARGE SCALE GENOMIC DNA]</scope>
    <source>
        <strain evidence="2">AG-KIZ</strain>
        <tissue evidence="2">Muscle</tissue>
    </source>
</reference>
<dbReference type="Proteomes" id="UP000281406">
    <property type="component" value="Unassembled WGS sequence"/>
</dbReference>